<keyword evidence="4" id="KW-1185">Reference proteome</keyword>
<dbReference type="OrthoDB" id="9803895at2"/>
<dbReference type="CDD" id="cd06577">
    <property type="entry name" value="PASTA_pknB"/>
    <property type="match status" value="2"/>
</dbReference>
<name>A0A1I6SAT9_9FLAO</name>
<dbReference type="Pfam" id="PF03793">
    <property type="entry name" value="PASTA"/>
    <property type="match status" value="1"/>
</dbReference>
<feature type="domain" description="PASTA" evidence="2">
    <location>
        <begin position="110"/>
        <end position="181"/>
    </location>
</feature>
<evidence type="ECO:0000259" key="2">
    <source>
        <dbReference type="PROSITE" id="PS51178"/>
    </source>
</evidence>
<gene>
    <name evidence="3" type="ORF">SAMN04488006_2860</name>
</gene>
<dbReference type="PROSITE" id="PS51178">
    <property type="entry name" value="PASTA"/>
    <property type="match status" value="2"/>
</dbReference>
<dbReference type="RefSeq" id="WP_090228715.1">
    <property type="nucleotide sequence ID" value="NZ_FOZP01000008.1"/>
</dbReference>
<dbReference type="InterPro" id="IPR005543">
    <property type="entry name" value="PASTA_dom"/>
</dbReference>
<dbReference type="SUPFAM" id="SSF54184">
    <property type="entry name" value="Penicillin-binding protein 2x (pbp-2x), c-terminal domain"/>
    <property type="match status" value="1"/>
</dbReference>
<dbReference type="STRING" id="593133.SAMN04488006_2860"/>
<sequence length="201" mass="22543">MSVIQFIKSKSFLKQLIIALVVFLIFAVAVVQWLKYSTNHNQKIEVPNLAKMSLNEVETVLNNIDLRFVIIDSASFNPDYPAKSVIEQSPEAGQFVKENRKIYLTLNPSKYPNIEMPELYGKTKRQALSQLLAIGFRVDTAAVYVKDIAKDVVRGLLLNGNLIKAGDKIPKNSLIKLKLGDGNEGELQMEDSEEVSEEIAF</sequence>
<feature type="domain" description="PASTA" evidence="2">
    <location>
        <begin position="40"/>
        <end position="108"/>
    </location>
</feature>
<keyword evidence="1" id="KW-0812">Transmembrane</keyword>
<dbReference type="Proteomes" id="UP000199312">
    <property type="component" value="Unassembled WGS sequence"/>
</dbReference>
<dbReference type="EMBL" id="FOZP01000008">
    <property type="protein sequence ID" value="SFS73868.1"/>
    <property type="molecule type" value="Genomic_DNA"/>
</dbReference>
<protein>
    <submittedName>
        <fullName evidence="3">PASTA domain-containing protein</fullName>
    </submittedName>
</protein>
<dbReference type="SMART" id="SM00740">
    <property type="entry name" value="PASTA"/>
    <property type="match status" value="2"/>
</dbReference>
<dbReference type="AlphaFoldDB" id="A0A1I6SAT9"/>
<keyword evidence="1" id="KW-0472">Membrane</keyword>
<dbReference type="Gene3D" id="3.30.10.20">
    <property type="match status" value="2"/>
</dbReference>
<evidence type="ECO:0000256" key="1">
    <source>
        <dbReference type="SAM" id="Phobius"/>
    </source>
</evidence>
<feature type="transmembrane region" description="Helical" evidence="1">
    <location>
        <begin position="12"/>
        <end position="34"/>
    </location>
</feature>
<proteinExistence type="predicted"/>
<organism evidence="3 4">
    <name type="scientific">Lutibacter maritimus</name>
    <dbReference type="NCBI Taxonomy" id="593133"/>
    <lineage>
        <taxon>Bacteria</taxon>
        <taxon>Pseudomonadati</taxon>
        <taxon>Bacteroidota</taxon>
        <taxon>Flavobacteriia</taxon>
        <taxon>Flavobacteriales</taxon>
        <taxon>Flavobacteriaceae</taxon>
        <taxon>Lutibacter</taxon>
    </lineage>
</organism>
<evidence type="ECO:0000313" key="3">
    <source>
        <dbReference type="EMBL" id="SFS73868.1"/>
    </source>
</evidence>
<accession>A0A1I6SAT9</accession>
<keyword evidence="1" id="KW-1133">Transmembrane helix</keyword>
<reference evidence="4" key="1">
    <citation type="submission" date="2016-10" db="EMBL/GenBank/DDBJ databases">
        <authorList>
            <person name="Varghese N."/>
            <person name="Submissions S."/>
        </authorList>
    </citation>
    <scope>NUCLEOTIDE SEQUENCE [LARGE SCALE GENOMIC DNA]</scope>
    <source>
        <strain evidence="4">DSM 24450</strain>
    </source>
</reference>
<evidence type="ECO:0000313" key="4">
    <source>
        <dbReference type="Proteomes" id="UP000199312"/>
    </source>
</evidence>